<dbReference type="SUPFAM" id="SSF48576">
    <property type="entry name" value="Terpenoid synthases"/>
    <property type="match status" value="1"/>
</dbReference>
<protein>
    <recommendedName>
        <fullName evidence="9">Polyprenyl synthetase family protein</fullName>
    </recommendedName>
</protein>
<dbReference type="SFLD" id="SFLDS00005">
    <property type="entry name" value="Isoprenoid_Synthase_Type_I"/>
    <property type="match status" value="1"/>
</dbReference>
<dbReference type="InterPro" id="IPR000092">
    <property type="entry name" value="Polyprenyl_synt"/>
</dbReference>
<keyword evidence="4" id="KW-0479">Metal-binding</keyword>
<dbReference type="PANTHER" id="PTHR12001:SF85">
    <property type="entry name" value="SHORT CHAIN ISOPRENYL DIPHOSPHATE SYNTHASE"/>
    <property type="match status" value="1"/>
</dbReference>
<dbReference type="PANTHER" id="PTHR12001">
    <property type="entry name" value="GERANYLGERANYL PYROPHOSPHATE SYNTHASE"/>
    <property type="match status" value="1"/>
</dbReference>
<dbReference type="GO" id="GO:0004659">
    <property type="term" value="F:prenyltransferase activity"/>
    <property type="evidence" value="ECO:0007669"/>
    <property type="project" value="InterPro"/>
</dbReference>
<evidence type="ECO:0000313" key="7">
    <source>
        <dbReference type="EMBL" id="PWU24019.1"/>
    </source>
</evidence>
<evidence type="ECO:0000256" key="2">
    <source>
        <dbReference type="ARBA" id="ARBA00006706"/>
    </source>
</evidence>
<comment type="similarity">
    <text evidence="2 6">Belongs to the FPP/GGPP synthase family.</text>
</comment>
<evidence type="ECO:0000256" key="3">
    <source>
        <dbReference type="ARBA" id="ARBA00022679"/>
    </source>
</evidence>
<dbReference type="AlphaFoldDB" id="A0A317JSI8"/>
<evidence type="ECO:0000256" key="5">
    <source>
        <dbReference type="ARBA" id="ARBA00022842"/>
    </source>
</evidence>
<dbReference type="InterPro" id="IPR033749">
    <property type="entry name" value="Polyprenyl_synt_CS"/>
</dbReference>
<dbReference type="Proteomes" id="UP000246104">
    <property type="component" value="Unassembled WGS sequence"/>
</dbReference>
<organism evidence="7 8">
    <name type="scientific">Candidatus Cerribacteria bacterium 'Amazon FNV 2010 28 9'</name>
    <dbReference type="NCBI Taxonomy" id="2081795"/>
    <lineage>
        <taxon>Bacteria</taxon>
        <taxon>Candidatus Cerribacteria</taxon>
    </lineage>
</organism>
<evidence type="ECO:0000313" key="8">
    <source>
        <dbReference type="Proteomes" id="UP000246104"/>
    </source>
</evidence>
<dbReference type="InterPro" id="IPR008949">
    <property type="entry name" value="Isoprenoid_synthase_dom_sf"/>
</dbReference>
<sequence>MTLPDSLDQMQIELSSFLRSFFKQEKKQAEKVDPTLVESVEMLERFCLRGGKAISPFLTKIAYTLSGGKDLKNLLPVLAAIELHHKHLLIIDDIADRDELRYNGPTLEYAYRTYVERYPSPFPDPGDVERDHRARSLAMLDGVYLSGLSKKLLFQSGFDSKLLIKCLTILQDIMYAQTLAGWKIQFYQNMMENKQATEKQFMKGLELVTSRYKFTGPFRIGRLLSGNEDVTLSQALETYAVEIGKAFQIHDDILGLFGDPLVTGKPAGNDVREGKKTLLIQKTYHHVDYGAKSFLDICVGNQTIGSKDIQRIQRMVKDSGALRYCEVLEQECMEKGIQAIHDLPDSDEKQLLFELAHFVVERKK</sequence>
<accession>A0A317JSI8</accession>
<keyword evidence="3 6" id="KW-0808">Transferase</keyword>
<dbReference type="GO" id="GO:0046872">
    <property type="term" value="F:metal ion binding"/>
    <property type="evidence" value="ECO:0007669"/>
    <property type="project" value="UniProtKB-KW"/>
</dbReference>
<dbReference type="GO" id="GO:0008299">
    <property type="term" value="P:isoprenoid biosynthetic process"/>
    <property type="evidence" value="ECO:0007669"/>
    <property type="project" value="InterPro"/>
</dbReference>
<dbReference type="PROSITE" id="PS00444">
    <property type="entry name" value="POLYPRENYL_SYNTHASE_2"/>
    <property type="match status" value="1"/>
</dbReference>
<evidence type="ECO:0000256" key="1">
    <source>
        <dbReference type="ARBA" id="ARBA00001946"/>
    </source>
</evidence>
<reference evidence="7 8" key="1">
    <citation type="submission" date="2018-02" db="EMBL/GenBank/DDBJ databases">
        <title>Genomic Reconstructions from Amazon Rainforest and Pasture Soil Reveal Novel Insights into the Physiology of Candidate Phyla in Tropical Sites.</title>
        <authorList>
            <person name="Kroeger M.E."/>
            <person name="Delmont T."/>
            <person name="Eren A.M."/>
            <person name="Guo J."/>
            <person name="Meyer K.M."/>
            <person name="Khan K."/>
            <person name="Rodrigues J.L.M."/>
            <person name="Bohannan B.J.M."/>
            <person name="Tringe S."/>
            <person name="Borges C.D."/>
            <person name="Tiedje J."/>
            <person name="Tsai S.M."/>
            <person name="Nusslein K."/>
        </authorList>
    </citation>
    <scope>NUCLEOTIDE SEQUENCE [LARGE SCALE GENOMIC DNA]</scope>
    <source>
        <strain evidence="7">Amazon FNV 2010 28 9</strain>
    </source>
</reference>
<comment type="caution">
    <text evidence="7">The sequence shown here is derived from an EMBL/GenBank/DDBJ whole genome shotgun (WGS) entry which is preliminary data.</text>
</comment>
<dbReference type="Pfam" id="PF00348">
    <property type="entry name" value="polyprenyl_synt"/>
    <property type="match status" value="1"/>
</dbReference>
<gene>
    <name evidence="7" type="ORF">C5B42_00990</name>
</gene>
<evidence type="ECO:0008006" key="9">
    <source>
        <dbReference type="Google" id="ProtNLM"/>
    </source>
</evidence>
<keyword evidence="5" id="KW-0460">Magnesium</keyword>
<dbReference type="Gene3D" id="1.10.600.10">
    <property type="entry name" value="Farnesyl Diphosphate Synthase"/>
    <property type="match status" value="1"/>
</dbReference>
<evidence type="ECO:0000256" key="6">
    <source>
        <dbReference type="RuleBase" id="RU004466"/>
    </source>
</evidence>
<evidence type="ECO:0000256" key="4">
    <source>
        <dbReference type="ARBA" id="ARBA00022723"/>
    </source>
</evidence>
<proteinExistence type="inferred from homology"/>
<name>A0A317JSI8_9BACT</name>
<comment type="cofactor">
    <cofactor evidence="1">
        <name>Mg(2+)</name>
        <dbReference type="ChEBI" id="CHEBI:18420"/>
    </cofactor>
</comment>
<dbReference type="EMBL" id="PSRQ01000015">
    <property type="protein sequence ID" value="PWU24019.1"/>
    <property type="molecule type" value="Genomic_DNA"/>
</dbReference>